<accession>A5CZN0</accession>
<protein>
    <submittedName>
        <fullName evidence="2">SAM-dependent methyltransferases</fullName>
    </submittedName>
</protein>
<name>A5CZN0_PELTS</name>
<evidence type="ECO:0000313" key="2">
    <source>
        <dbReference type="EMBL" id="BAF60556.1"/>
    </source>
</evidence>
<dbReference type="InterPro" id="IPR013216">
    <property type="entry name" value="Methyltransf_11"/>
</dbReference>
<dbReference type="eggNOG" id="COG0500">
    <property type="taxonomic scope" value="Bacteria"/>
</dbReference>
<keyword evidence="2" id="KW-0808">Transferase</keyword>
<dbReference type="KEGG" id="pth:PTH_2375"/>
<gene>
    <name evidence="2" type="primary">SmtA</name>
    <name evidence="2" type="ordered locus">PTH_2375</name>
</gene>
<dbReference type="Proteomes" id="UP000006556">
    <property type="component" value="Chromosome"/>
</dbReference>
<reference evidence="3" key="1">
    <citation type="journal article" date="2008" name="Genome Res.">
        <title>The genome of Pelotomaculum thermopropionicum reveals niche-associated evolution in anaerobic microbiota.</title>
        <authorList>
            <person name="Kosaka T."/>
            <person name="Kato S."/>
            <person name="Shimoyama T."/>
            <person name="Ishii S."/>
            <person name="Abe T."/>
            <person name="Watanabe K."/>
        </authorList>
    </citation>
    <scope>NUCLEOTIDE SEQUENCE [LARGE SCALE GENOMIC DNA]</scope>
    <source>
        <strain evidence="3">DSM 13744 / JCM 10971 / SI</strain>
    </source>
</reference>
<evidence type="ECO:0000259" key="1">
    <source>
        <dbReference type="Pfam" id="PF08241"/>
    </source>
</evidence>
<keyword evidence="2" id="KW-0489">Methyltransferase</keyword>
<evidence type="ECO:0000313" key="3">
    <source>
        <dbReference type="Proteomes" id="UP000006556"/>
    </source>
</evidence>
<sequence>MWHPFSVPCGRGVPLFGINLITLTWKGFFAMKYIRSEKYSTRAINDLLMGPNPVKLTEELLLDHQIPNGATVMDLGCGRSVTSVFLAKEYGFRVFATDLWISATENRQFFDRMGLSGDRIIPIHADATALPYAEEFFDAVVSVDSYQYFGRDPEYLGRHLLPLVKHGGYIYICIPGMKKDCHAQLPPELLLSWTPEQLDTIHDADYWRNIISQTRGVDILSIHEMESNEEVWNDWLACDNEYARGDRKSMEAGGGKYLNFIAIVLRRR</sequence>
<dbReference type="Gene3D" id="3.40.50.150">
    <property type="entry name" value="Vaccinia Virus protein VP39"/>
    <property type="match status" value="1"/>
</dbReference>
<dbReference type="EMBL" id="AP009389">
    <property type="protein sequence ID" value="BAF60556.1"/>
    <property type="molecule type" value="Genomic_DNA"/>
</dbReference>
<dbReference type="SUPFAM" id="SSF53335">
    <property type="entry name" value="S-adenosyl-L-methionine-dependent methyltransferases"/>
    <property type="match status" value="1"/>
</dbReference>
<dbReference type="AlphaFoldDB" id="A5CZN0"/>
<organism evidence="2 3">
    <name type="scientific">Pelotomaculum thermopropionicum (strain DSM 13744 / JCM 10971 / SI)</name>
    <dbReference type="NCBI Taxonomy" id="370438"/>
    <lineage>
        <taxon>Bacteria</taxon>
        <taxon>Bacillati</taxon>
        <taxon>Bacillota</taxon>
        <taxon>Clostridia</taxon>
        <taxon>Eubacteriales</taxon>
        <taxon>Desulfotomaculaceae</taxon>
        <taxon>Pelotomaculum</taxon>
    </lineage>
</organism>
<dbReference type="STRING" id="370438.PTH_2375"/>
<proteinExistence type="predicted"/>
<feature type="domain" description="Methyltransferase type 11" evidence="1">
    <location>
        <begin position="74"/>
        <end position="172"/>
    </location>
</feature>
<dbReference type="HOGENOM" id="CLU_063459_0_0_9"/>
<keyword evidence="3" id="KW-1185">Reference proteome</keyword>
<dbReference type="InterPro" id="IPR029063">
    <property type="entry name" value="SAM-dependent_MTases_sf"/>
</dbReference>
<dbReference type="GO" id="GO:0008757">
    <property type="term" value="F:S-adenosylmethionine-dependent methyltransferase activity"/>
    <property type="evidence" value="ECO:0007669"/>
    <property type="project" value="InterPro"/>
</dbReference>
<dbReference type="CDD" id="cd02440">
    <property type="entry name" value="AdoMet_MTases"/>
    <property type="match status" value="1"/>
</dbReference>
<dbReference type="Pfam" id="PF08241">
    <property type="entry name" value="Methyltransf_11"/>
    <property type="match status" value="1"/>
</dbReference>
<dbReference type="GO" id="GO:0032259">
    <property type="term" value="P:methylation"/>
    <property type="evidence" value="ECO:0007669"/>
    <property type="project" value="UniProtKB-KW"/>
</dbReference>